<reference evidence="3 4" key="1">
    <citation type="submission" date="2021-06" db="EMBL/GenBank/DDBJ databases">
        <authorList>
            <person name="Palmer J.M."/>
        </authorList>
    </citation>
    <scope>NUCLEOTIDE SEQUENCE [LARGE SCALE GENOMIC DNA]</scope>
    <source>
        <strain evidence="3 4">CL_MEX2019</strain>
        <tissue evidence="3">Muscle</tissue>
    </source>
</reference>
<accession>A0ABU7EF10</accession>
<proteinExistence type="predicted"/>
<comment type="subcellular location">
    <subcellularLocation>
        <location evidence="1">Cytoplasm</location>
    </subcellularLocation>
</comment>
<evidence type="ECO:0000313" key="4">
    <source>
        <dbReference type="Proteomes" id="UP001352852"/>
    </source>
</evidence>
<dbReference type="PANTHER" id="PTHR45418">
    <property type="entry name" value="CANCER/TESTIS ANTIGEN 55"/>
    <property type="match status" value="1"/>
</dbReference>
<comment type="caution">
    <text evidence="3">The sequence shown here is derived from an EMBL/GenBank/DDBJ whole genome shotgun (WGS) entry which is preliminary data.</text>
</comment>
<gene>
    <name evidence="3" type="ORF">CHARACLAT_032505</name>
</gene>
<evidence type="ECO:0000256" key="1">
    <source>
        <dbReference type="ARBA" id="ARBA00004496"/>
    </source>
</evidence>
<evidence type="ECO:0000313" key="3">
    <source>
        <dbReference type="EMBL" id="MED6285769.1"/>
    </source>
</evidence>
<feature type="non-terminal residue" evidence="3">
    <location>
        <position position="246"/>
    </location>
</feature>
<protein>
    <submittedName>
        <fullName evidence="3">Uncharacterized protein</fullName>
    </submittedName>
</protein>
<keyword evidence="4" id="KW-1185">Reference proteome</keyword>
<sequence length="246" mass="27242">MKVCSSITIKYLSCISRKKYIFGDPLAPPIGQPSLFAVQIVFLARIASYVAPIFLYSAEMLTAVRCVLAKLVSPFWRTAEEGGEVIFTESPGTEDIRHLRGSVVTQLCLDYGMIDDAIYFTSSEVLGGMPLKEGDLVNCIAVRGGAESGWKALRVERSADAWDDGGRTSLEADIMQLRPLVGTVTSFDGDSGYINQTTYFTRYSLSEGYEPMKGDWVQAEFYINPSQWTTQAHSVAPLRYSRLDQV</sequence>
<dbReference type="Proteomes" id="UP001352852">
    <property type="component" value="Unassembled WGS sequence"/>
</dbReference>
<keyword evidence="2" id="KW-0963">Cytoplasm</keyword>
<dbReference type="EMBL" id="JAHUTJ010055042">
    <property type="protein sequence ID" value="MED6285769.1"/>
    <property type="molecule type" value="Genomic_DNA"/>
</dbReference>
<organism evidence="3 4">
    <name type="scientific">Characodon lateralis</name>
    <dbReference type="NCBI Taxonomy" id="208331"/>
    <lineage>
        <taxon>Eukaryota</taxon>
        <taxon>Metazoa</taxon>
        <taxon>Chordata</taxon>
        <taxon>Craniata</taxon>
        <taxon>Vertebrata</taxon>
        <taxon>Euteleostomi</taxon>
        <taxon>Actinopterygii</taxon>
        <taxon>Neopterygii</taxon>
        <taxon>Teleostei</taxon>
        <taxon>Neoteleostei</taxon>
        <taxon>Acanthomorphata</taxon>
        <taxon>Ovalentaria</taxon>
        <taxon>Atherinomorphae</taxon>
        <taxon>Cyprinodontiformes</taxon>
        <taxon>Goodeidae</taxon>
        <taxon>Characodon</taxon>
    </lineage>
</organism>
<dbReference type="PANTHER" id="PTHR45418:SF1">
    <property type="entry name" value="CANCER_TESTIS ANTIGEN 55"/>
    <property type="match status" value="1"/>
</dbReference>
<evidence type="ECO:0000256" key="2">
    <source>
        <dbReference type="ARBA" id="ARBA00022490"/>
    </source>
</evidence>
<name>A0ABU7EF10_9TELE</name>